<dbReference type="Gene3D" id="1.20.5.110">
    <property type="match status" value="1"/>
</dbReference>
<dbReference type="SUPFAM" id="SSF58038">
    <property type="entry name" value="SNARE fusion complex"/>
    <property type="match status" value="1"/>
</dbReference>
<evidence type="ECO:0000256" key="1">
    <source>
        <dbReference type="PROSITE-ProRule" id="PRU00290"/>
    </source>
</evidence>
<dbReference type="GO" id="GO:0005794">
    <property type="term" value="C:Golgi apparatus"/>
    <property type="evidence" value="ECO:0007669"/>
    <property type="project" value="TreeGrafter"/>
</dbReference>
<dbReference type="PROSITE" id="PS50892">
    <property type="entry name" value="V_SNARE"/>
    <property type="match status" value="1"/>
</dbReference>
<evidence type="ECO:0000313" key="5">
    <source>
        <dbReference type="Proteomes" id="UP000030655"/>
    </source>
</evidence>
<feature type="coiled-coil region" evidence="2">
    <location>
        <begin position="103"/>
        <end position="130"/>
    </location>
</feature>
<reference evidence="4 5" key="2">
    <citation type="submission" date="2014-03" db="EMBL/GenBank/DDBJ databases">
        <title>The Genome Sequence of Anncaliia algerae insect isolate PRA339.</title>
        <authorList>
            <consortium name="The Broad Institute Genome Sequencing Platform"/>
            <consortium name="The Broad Institute Genome Sequencing Center for Infectious Disease"/>
            <person name="Cuomo C."/>
            <person name="Becnel J."/>
            <person name="Sanscrainte N."/>
            <person name="Walker B."/>
            <person name="Young S.K."/>
            <person name="Zeng Q."/>
            <person name="Gargeya S."/>
            <person name="Fitzgerald M."/>
            <person name="Haas B."/>
            <person name="Abouelleil A."/>
            <person name="Alvarado L."/>
            <person name="Arachchi H.M."/>
            <person name="Berlin A.M."/>
            <person name="Chapman S.B."/>
            <person name="Dewar J."/>
            <person name="Goldberg J."/>
            <person name="Griggs A."/>
            <person name="Gujja S."/>
            <person name="Hansen M."/>
            <person name="Howarth C."/>
            <person name="Imamovic A."/>
            <person name="Larimer J."/>
            <person name="McCowan C."/>
            <person name="Murphy C."/>
            <person name="Neiman D."/>
            <person name="Pearson M."/>
            <person name="Priest M."/>
            <person name="Roberts A."/>
            <person name="Saif S."/>
            <person name="Shea T."/>
            <person name="Sisk P."/>
            <person name="Sykes S."/>
            <person name="Wortman J."/>
            <person name="Nusbaum C."/>
            <person name="Birren B."/>
        </authorList>
    </citation>
    <scope>NUCLEOTIDE SEQUENCE [LARGE SCALE GENOMIC DNA]</scope>
    <source>
        <strain evidence="4 5">PRA339</strain>
    </source>
</reference>
<evidence type="ECO:0000313" key="4">
    <source>
        <dbReference type="EMBL" id="KCZ80147.1"/>
    </source>
</evidence>
<proteinExistence type="predicted"/>
<dbReference type="EMBL" id="KK365200">
    <property type="protein sequence ID" value="KCZ80147.1"/>
    <property type="molecule type" value="Genomic_DNA"/>
</dbReference>
<dbReference type="PANTHER" id="PTHR45806:SF1">
    <property type="entry name" value="SYNAPTOBREVIN HOMOLOG YKT6"/>
    <property type="match status" value="1"/>
</dbReference>
<name>A0A059EZ68_9MICR</name>
<evidence type="ECO:0000256" key="2">
    <source>
        <dbReference type="SAM" id="Coils"/>
    </source>
</evidence>
<dbReference type="OrthoDB" id="27923at2759"/>
<keyword evidence="5" id="KW-1185">Reference proteome</keyword>
<dbReference type="Proteomes" id="UP000030655">
    <property type="component" value="Unassembled WGS sequence"/>
</dbReference>
<accession>A0A059EZ68</accession>
<dbReference type="SUPFAM" id="SSF64356">
    <property type="entry name" value="SNARE-like"/>
    <property type="match status" value="1"/>
</dbReference>
<keyword evidence="1 2" id="KW-0175">Coiled coil</keyword>
<protein>
    <recommendedName>
        <fullName evidence="3">V-SNARE coiled-coil homology domain-containing protein</fullName>
    </recommendedName>
</protein>
<dbReference type="InterPro" id="IPR042855">
    <property type="entry name" value="V_SNARE_CC"/>
</dbReference>
<dbReference type="InterPro" id="IPR011012">
    <property type="entry name" value="Longin-like_dom_sf"/>
</dbReference>
<gene>
    <name evidence="4" type="ORF">H312_02449</name>
</gene>
<dbReference type="VEuPathDB" id="MicrosporidiaDB:H312_02449"/>
<dbReference type="STRING" id="1288291.A0A059EZ68"/>
<feature type="non-terminal residue" evidence="4">
    <location>
        <position position="1"/>
    </location>
</feature>
<feature type="domain" description="V-SNARE coiled-coil homology" evidence="3">
    <location>
        <begin position="105"/>
        <end position="162"/>
    </location>
</feature>
<dbReference type="GO" id="GO:0005484">
    <property type="term" value="F:SNAP receptor activity"/>
    <property type="evidence" value="ECO:0007669"/>
    <property type="project" value="TreeGrafter"/>
</dbReference>
<organism evidence="4 5">
    <name type="scientific">Anncaliia algerae PRA339</name>
    <dbReference type="NCBI Taxonomy" id="1288291"/>
    <lineage>
        <taxon>Eukaryota</taxon>
        <taxon>Fungi</taxon>
        <taxon>Fungi incertae sedis</taxon>
        <taxon>Microsporidia</taxon>
        <taxon>Tubulinosematoidea</taxon>
        <taxon>Tubulinosematidae</taxon>
        <taxon>Anncaliia</taxon>
    </lineage>
</organism>
<dbReference type="HOGENOM" id="CLU_1602283_0_0_1"/>
<evidence type="ECO:0000259" key="3">
    <source>
        <dbReference type="PROSITE" id="PS50892"/>
    </source>
</evidence>
<dbReference type="GO" id="GO:0006888">
    <property type="term" value="P:endoplasmic reticulum to Golgi vesicle-mediated transport"/>
    <property type="evidence" value="ECO:0007669"/>
    <property type="project" value="TreeGrafter"/>
</dbReference>
<dbReference type="Pfam" id="PF00957">
    <property type="entry name" value="Synaptobrevin"/>
    <property type="match status" value="1"/>
</dbReference>
<dbReference type="PANTHER" id="PTHR45806">
    <property type="entry name" value="SYNAPTOBREVIN HOMOLOG YKT6"/>
    <property type="match status" value="1"/>
</dbReference>
<reference evidence="5" key="1">
    <citation type="submission" date="2013-02" db="EMBL/GenBank/DDBJ databases">
        <authorList>
            <consortium name="The Broad Institute Genome Sequencing Platform"/>
            <person name="Cuomo C."/>
            <person name="Becnel J."/>
            <person name="Sanscrainte N."/>
            <person name="Walker B."/>
            <person name="Young S.K."/>
            <person name="Zeng Q."/>
            <person name="Gargeya S."/>
            <person name="Fitzgerald M."/>
            <person name="Haas B."/>
            <person name="Abouelleil A."/>
            <person name="Alvarado L."/>
            <person name="Arachchi H.M."/>
            <person name="Berlin A.M."/>
            <person name="Chapman S.B."/>
            <person name="Dewar J."/>
            <person name="Goldberg J."/>
            <person name="Griggs A."/>
            <person name="Gujja S."/>
            <person name="Hansen M."/>
            <person name="Howarth C."/>
            <person name="Imamovic A."/>
            <person name="Larimer J."/>
            <person name="McCowan C."/>
            <person name="Murphy C."/>
            <person name="Neiman D."/>
            <person name="Pearson M."/>
            <person name="Priest M."/>
            <person name="Roberts A."/>
            <person name="Saif S."/>
            <person name="Shea T."/>
            <person name="Sisk P."/>
            <person name="Sykes S."/>
            <person name="Wortman J."/>
            <person name="Nusbaum C."/>
            <person name="Birren B."/>
        </authorList>
    </citation>
    <scope>NUCLEOTIDE SEQUENCE [LARGE SCALE GENOMIC DNA]</scope>
    <source>
        <strain evidence="5">PRA339</strain>
    </source>
</reference>
<sequence>MIIANLILKEDKLIKEEYFLSSFSLFTRKSIKEFIKLISKELYKDCPNKLTEYTHTFDSTNYYFYTKKSNDITVVLTIKNEDTSLTEIINKINTELKQCDTGNDTLDEVNKELEETKNILKLTLDSVMQRGEKLDKLVEQSEELSIQSKALFKAAKKQNSWCCKFS</sequence>
<dbReference type="AlphaFoldDB" id="A0A059EZ68"/>